<dbReference type="PROSITE" id="PS01283">
    <property type="entry name" value="TBOX_1"/>
    <property type="match status" value="1"/>
</dbReference>
<name>A0A6J3L193_9HYME</name>
<feature type="region of interest" description="Disordered" evidence="8">
    <location>
        <begin position="275"/>
        <end position="374"/>
    </location>
</feature>
<dbReference type="Pfam" id="PF00907">
    <property type="entry name" value="T-box"/>
    <property type="match status" value="1"/>
</dbReference>
<keyword evidence="2" id="KW-0217">Developmental protein</keyword>
<evidence type="ECO:0000256" key="8">
    <source>
        <dbReference type="SAM" id="MobiDB-lite"/>
    </source>
</evidence>
<dbReference type="KEGG" id="bvk:117237897"/>
<comment type="subcellular location">
    <subcellularLocation>
        <location evidence="1 7">Nucleus</location>
    </subcellularLocation>
</comment>
<dbReference type="GO" id="GO:0001708">
    <property type="term" value="P:cell fate specification"/>
    <property type="evidence" value="ECO:0007669"/>
    <property type="project" value="TreeGrafter"/>
</dbReference>
<evidence type="ECO:0000256" key="4">
    <source>
        <dbReference type="ARBA" id="ARBA00023125"/>
    </source>
</evidence>
<comment type="caution">
    <text evidence="7">Lacks conserved residue(s) required for the propagation of feature annotation.</text>
</comment>
<keyword evidence="5" id="KW-0804">Transcription</keyword>
<dbReference type="InterPro" id="IPR036960">
    <property type="entry name" value="T-box_sf"/>
</dbReference>
<dbReference type="GO" id="GO:0045893">
    <property type="term" value="P:positive regulation of DNA-templated transcription"/>
    <property type="evidence" value="ECO:0007669"/>
    <property type="project" value="InterPro"/>
</dbReference>
<gene>
    <name evidence="11" type="primary">LOC117237897</name>
</gene>
<keyword evidence="6 7" id="KW-0539">Nucleus</keyword>
<dbReference type="Proteomes" id="UP000504631">
    <property type="component" value="Unplaced"/>
</dbReference>
<evidence type="ECO:0000256" key="6">
    <source>
        <dbReference type="ARBA" id="ARBA00023242"/>
    </source>
</evidence>
<dbReference type="InterPro" id="IPR018186">
    <property type="entry name" value="TF_T-box_CS"/>
</dbReference>
<protein>
    <submittedName>
        <fullName evidence="11">T-box protein 2-like</fullName>
    </submittedName>
</protein>
<proteinExistence type="predicted"/>
<evidence type="ECO:0000259" key="9">
    <source>
        <dbReference type="PROSITE" id="PS50252"/>
    </source>
</evidence>
<dbReference type="FunFam" id="2.60.40.820:FF:000010">
    <property type="entry name" value="T-box transcription factor TBX6"/>
    <property type="match status" value="1"/>
</dbReference>
<dbReference type="InterPro" id="IPR001699">
    <property type="entry name" value="TF_T-box"/>
</dbReference>
<sequence>MNSMITMPMELQLQLIQHQQMLFRQQQLALRRHRSEDIPNPNMWTLPCLGGGPPLPSEVKIELQNRQLWQQFHAETTEMVITKGGRRMFPSIQLAITGLEPRARYCVLLEVEPASDRRHKYVGSGGGLEKTCGNARGWTSAGPAEPQPRIDRRIYLHPDSPATGTHWMQHSLKFDKLKLTNNAVDPRNNVVLTSMHKYIPRIWIIRSDDATRLSDLYSHPASAFKFNETQFIAVTAYQNENITKLKINNNPFAKGFRDCGQSRCKRKFQSEAERLNRLDGDDENMSLESESNKPLNHPDIANQRPKTASSETGSLDDSGVSSCGGISPPLPPTIHRNSPLRNVDRDTQPRLHRPWVDSSPQYSSSMVTTSSSCSSPRFNGLNFPAYYLRLFYPSLAVHSDFAKLPYQSMEQFSKYH</sequence>
<reference evidence="11" key="1">
    <citation type="submission" date="2025-08" db="UniProtKB">
        <authorList>
            <consortium name="RefSeq"/>
        </authorList>
    </citation>
    <scope>IDENTIFICATION</scope>
    <source>
        <tissue evidence="11">Muscle</tissue>
    </source>
</reference>
<dbReference type="GO" id="GO:0000978">
    <property type="term" value="F:RNA polymerase II cis-regulatory region sequence-specific DNA binding"/>
    <property type="evidence" value="ECO:0007669"/>
    <property type="project" value="InterPro"/>
</dbReference>
<dbReference type="RefSeq" id="XP_033358211.1">
    <property type="nucleotide sequence ID" value="XM_033502320.1"/>
</dbReference>
<evidence type="ECO:0000313" key="10">
    <source>
        <dbReference type="Proteomes" id="UP000504631"/>
    </source>
</evidence>
<feature type="compositionally biased region" description="Low complexity" evidence="8">
    <location>
        <begin position="358"/>
        <end position="374"/>
    </location>
</feature>
<dbReference type="GeneID" id="117237897"/>
<dbReference type="GO" id="GO:0000785">
    <property type="term" value="C:chromatin"/>
    <property type="evidence" value="ECO:0007669"/>
    <property type="project" value="TreeGrafter"/>
</dbReference>
<feature type="compositionally biased region" description="Polar residues" evidence="8">
    <location>
        <begin position="304"/>
        <end position="321"/>
    </location>
</feature>
<evidence type="ECO:0000256" key="1">
    <source>
        <dbReference type="ARBA" id="ARBA00004123"/>
    </source>
</evidence>
<evidence type="ECO:0000256" key="7">
    <source>
        <dbReference type="PROSITE-ProRule" id="PRU00201"/>
    </source>
</evidence>
<dbReference type="PROSITE" id="PS50252">
    <property type="entry name" value="TBOX_3"/>
    <property type="match status" value="1"/>
</dbReference>
<keyword evidence="3" id="KW-0805">Transcription regulation</keyword>
<dbReference type="PANTHER" id="PTHR11267:SF204">
    <property type="entry name" value="SPADETAIL"/>
    <property type="match status" value="1"/>
</dbReference>
<evidence type="ECO:0000256" key="5">
    <source>
        <dbReference type="ARBA" id="ARBA00023163"/>
    </source>
</evidence>
<dbReference type="CDD" id="cd20681">
    <property type="entry name" value="T-box_Drosocross-like"/>
    <property type="match status" value="1"/>
</dbReference>
<evidence type="ECO:0000256" key="2">
    <source>
        <dbReference type="ARBA" id="ARBA00022473"/>
    </source>
</evidence>
<dbReference type="SMART" id="SM00425">
    <property type="entry name" value="TBOX"/>
    <property type="match status" value="1"/>
</dbReference>
<dbReference type="AlphaFoldDB" id="A0A6J3L193"/>
<keyword evidence="4 7" id="KW-0238">DNA-binding</keyword>
<dbReference type="GO" id="GO:0005634">
    <property type="term" value="C:nucleus"/>
    <property type="evidence" value="ECO:0007669"/>
    <property type="project" value="UniProtKB-SubCell"/>
</dbReference>
<dbReference type="InterPro" id="IPR008967">
    <property type="entry name" value="p53-like_TF_DNA-bd_sf"/>
</dbReference>
<accession>A0A6J3L193</accession>
<keyword evidence="10" id="KW-1185">Reference proteome</keyword>
<dbReference type="InterPro" id="IPR046360">
    <property type="entry name" value="T-box_DNA-bd"/>
</dbReference>
<feature type="domain" description="T-box" evidence="9">
    <location>
        <begin position="63"/>
        <end position="258"/>
    </location>
</feature>
<evidence type="ECO:0000256" key="3">
    <source>
        <dbReference type="ARBA" id="ARBA00023015"/>
    </source>
</evidence>
<organism evidence="10 11">
    <name type="scientific">Bombus vosnesenskii</name>
    <dbReference type="NCBI Taxonomy" id="207650"/>
    <lineage>
        <taxon>Eukaryota</taxon>
        <taxon>Metazoa</taxon>
        <taxon>Ecdysozoa</taxon>
        <taxon>Arthropoda</taxon>
        <taxon>Hexapoda</taxon>
        <taxon>Insecta</taxon>
        <taxon>Pterygota</taxon>
        <taxon>Neoptera</taxon>
        <taxon>Endopterygota</taxon>
        <taxon>Hymenoptera</taxon>
        <taxon>Apocrita</taxon>
        <taxon>Aculeata</taxon>
        <taxon>Apoidea</taxon>
        <taxon>Anthophila</taxon>
        <taxon>Apidae</taxon>
        <taxon>Bombus</taxon>
        <taxon>Pyrobombus</taxon>
    </lineage>
</organism>
<dbReference type="PRINTS" id="PR00937">
    <property type="entry name" value="TBOX"/>
</dbReference>
<dbReference type="PANTHER" id="PTHR11267">
    <property type="entry name" value="T-BOX PROTEIN-RELATED"/>
    <property type="match status" value="1"/>
</dbReference>
<dbReference type="Gene3D" id="2.60.40.820">
    <property type="entry name" value="Transcription factor, T-box"/>
    <property type="match status" value="1"/>
</dbReference>
<dbReference type="SUPFAM" id="SSF49417">
    <property type="entry name" value="p53-like transcription factors"/>
    <property type="match status" value="1"/>
</dbReference>
<evidence type="ECO:0000313" key="11">
    <source>
        <dbReference type="RefSeq" id="XP_033358211.1"/>
    </source>
</evidence>
<dbReference type="GO" id="GO:0000981">
    <property type="term" value="F:DNA-binding transcription factor activity, RNA polymerase II-specific"/>
    <property type="evidence" value="ECO:0007669"/>
    <property type="project" value="TreeGrafter"/>
</dbReference>